<dbReference type="InterPro" id="IPR008974">
    <property type="entry name" value="TRAF-like"/>
</dbReference>
<dbReference type="SUPFAM" id="SSF49599">
    <property type="entry name" value="TRAF domain-like"/>
    <property type="match status" value="1"/>
</dbReference>
<protein>
    <recommendedName>
        <fullName evidence="1">MATH domain-containing protein</fullName>
    </recommendedName>
</protein>
<dbReference type="InterPro" id="IPR002083">
    <property type="entry name" value="MATH/TRAF_dom"/>
</dbReference>
<name>C5LCU0_PERM5</name>
<accession>C5LCU0</accession>
<dbReference type="AlphaFoldDB" id="C5LCU0"/>
<dbReference type="EMBL" id="GG680918">
    <property type="protein sequence ID" value="EER05773.1"/>
    <property type="molecule type" value="Genomic_DNA"/>
</dbReference>
<keyword evidence="3" id="KW-1185">Reference proteome</keyword>
<dbReference type="PROSITE" id="PS50144">
    <property type="entry name" value="MATH"/>
    <property type="match status" value="1"/>
</dbReference>
<organism evidence="3">
    <name type="scientific">Perkinsus marinus (strain ATCC 50983 / TXsc)</name>
    <dbReference type="NCBI Taxonomy" id="423536"/>
    <lineage>
        <taxon>Eukaryota</taxon>
        <taxon>Sar</taxon>
        <taxon>Alveolata</taxon>
        <taxon>Perkinsozoa</taxon>
        <taxon>Perkinsea</taxon>
        <taxon>Perkinsida</taxon>
        <taxon>Perkinsidae</taxon>
        <taxon>Perkinsus</taxon>
    </lineage>
</organism>
<evidence type="ECO:0000259" key="1">
    <source>
        <dbReference type="PROSITE" id="PS50144"/>
    </source>
</evidence>
<evidence type="ECO:0000313" key="2">
    <source>
        <dbReference type="EMBL" id="EER05773.1"/>
    </source>
</evidence>
<dbReference type="Gene3D" id="2.60.210.10">
    <property type="entry name" value="Apoptosis, Tumor Necrosis Factor Receptor Associated Protein 2, Chain A"/>
    <property type="match status" value="1"/>
</dbReference>
<evidence type="ECO:0000313" key="3">
    <source>
        <dbReference type="Proteomes" id="UP000007800"/>
    </source>
</evidence>
<dbReference type="GeneID" id="9043203"/>
<feature type="domain" description="MATH" evidence="1">
    <location>
        <begin position="11"/>
        <end position="87"/>
    </location>
</feature>
<dbReference type="RefSeq" id="XP_002773957.1">
    <property type="nucleotide sequence ID" value="XM_002773911.1"/>
</dbReference>
<reference evidence="2 3" key="1">
    <citation type="submission" date="2008-07" db="EMBL/GenBank/DDBJ databases">
        <authorList>
            <person name="El-Sayed N."/>
            <person name="Caler E."/>
            <person name="Inman J."/>
            <person name="Amedeo P."/>
            <person name="Hass B."/>
            <person name="Wortman J."/>
        </authorList>
    </citation>
    <scope>NUCLEOTIDE SEQUENCE [LARGE SCALE GENOMIC DNA]</scope>
    <source>
        <strain evidence="3">ATCC 50983 / TXsc</strain>
    </source>
</reference>
<dbReference type="CDD" id="cd00121">
    <property type="entry name" value="MATH"/>
    <property type="match status" value="1"/>
</dbReference>
<dbReference type="InParanoid" id="C5LCU0"/>
<dbReference type="Proteomes" id="UP000007800">
    <property type="component" value="Unassembled WGS sequence"/>
</dbReference>
<proteinExistence type="predicted"/>
<sequence>MRWDRIPPCSPNELEFKIADIAKFPALESIRSPPLTAGPFTFKLLVFPHGNRPRAPVYVAAYVECQEREEGCEKARIFFGLTAEKVS</sequence>
<gene>
    <name evidence="2" type="ORF">Pmar_PMAR011820</name>
</gene>